<evidence type="ECO:0000313" key="3">
    <source>
        <dbReference type="Proteomes" id="UP001525968"/>
    </source>
</evidence>
<name>A0ABT2PKW3_9BURK</name>
<reference evidence="2 3" key="1">
    <citation type="submission" date="2022-09" db="EMBL/GenBank/DDBJ databases">
        <title>Draft genome of isolate Be4.</title>
        <authorList>
            <person name="Sanchez-Castro I."/>
            <person name="Martinez-Rodriguez P."/>
            <person name="Descostes M."/>
            <person name="Merroun M."/>
        </authorList>
    </citation>
    <scope>NUCLEOTIDE SEQUENCE [LARGE SCALE GENOMIC DNA]</scope>
    <source>
        <strain evidence="2 3">Be4</strain>
    </source>
</reference>
<evidence type="ECO:0000313" key="2">
    <source>
        <dbReference type="EMBL" id="MCT9811120.1"/>
    </source>
</evidence>
<dbReference type="RefSeq" id="WP_261500301.1">
    <property type="nucleotide sequence ID" value="NZ_JAODYH010000004.1"/>
</dbReference>
<dbReference type="PROSITE" id="PS51257">
    <property type="entry name" value="PROKAR_LIPOPROTEIN"/>
    <property type="match status" value="1"/>
</dbReference>
<evidence type="ECO:0008006" key="4">
    <source>
        <dbReference type="Google" id="ProtNLM"/>
    </source>
</evidence>
<keyword evidence="3" id="KW-1185">Reference proteome</keyword>
<comment type="caution">
    <text evidence="2">The sequence shown here is derived from an EMBL/GenBank/DDBJ whole genome shotgun (WGS) entry which is preliminary data.</text>
</comment>
<feature type="chain" id="PRO_5045642234" description="Lipoprotein" evidence="1">
    <location>
        <begin position="16"/>
        <end position="119"/>
    </location>
</feature>
<gene>
    <name evidence="2" type="ORF">N0K08_10785</name>
</gene>
<organism evidence="2 3">
    <name type="scientific">Acidovorax bellezanensis</name>
    <dbReference type="NCBI Taxonomy" id="2976702"/>
    <lineage>
        <taxon>Bacteria</taxon>
        <taxon>Pseudomonadati</taxon>
        <taxon>Pseudomonadota</taxon>
        <taxon>Betaproteobacteria</taxon>
        <taxon>Burkholderiales</taxon>
        <taxon>Comamonadaceae</taxon>
        <taxon>Acidovorax</taxon>
    </lineage>
</organism>
<sequence>MLRFTLLLLTSFALGGCALTRVSEARHAKEADALNAVGLPLEEARAIAMQNGYSCETQPDKNRSVQTKAGVVRKTDILQCNKSSAELICPQRRYVVFNVDPESGKVYAVGHRINQQSCF</sequence>
<accession>A0ABT2PKW3</accession>
<evidence type="ECO:0000256" key="1">
    <source>
        <dbReference type="SAM" id="SignalP"/>
    </source>
</evidence>
<keyword evidence="1" id="KW-0732">Signal</keyword>
<proteinExistence type="predicted"/>
<feature type="signal peptide" evidence="1">
    <location>
        <begin position="1"/>
        <end position="15"/>
    </location>
</feature>
<dbReference type="EMBL" id="JAODYH010000004">
    <property type="protein sequence ID" value="MCT9811120.1"/>
    <property type="molecule type" value="Genomic_DNA"/>
</dbReference>
<dbReference type="Proteomes" id="UP001525968">
    <property type="component" value="Unassembled WGS sequence"/>
</dbReference>
<protein>
    <recommendedName>
        <fullName evidence="4">Lipoprotein</fullName>
    </recommendedName>
</protein>